<organism evidence="2 3">
    <name type="scientific">Cryptolaemus montrouzieri</name>
    <dbReference type="NCBI Taxonomy" id="559131"/>
    <lineage>
        <taxon>Eukaryota</taxon>
        <taxon>Metazoa</taxon>
        <taxon>Ecdysozoa</taxon>
        <taxon>Arthropoda</taxon>
        <taxon>Hexapoda</taxon>
        <taxon>Insecta</taxon>
        <taxon>Pterygota</taxon>
        <taxon>Neoptera</taxon>
        <taxon>Endopterygota</taxon>
        <taxon>Coleoptera</taxon>
        <taxon>Polyphaga</taxon>
        <taxon>Cucujiformia</taxon>
        <taxon>Coccinelloidea</taxon>
        <taxon>Coccinellidae</taxon>
        <taxon>Scymninae</taxon>
        <taxon>Scymnini</taxon>
        <taxon>Cryptolaemus</taxon>
    </lineage>
</organism>
<evidence type="ECO:0000313" key="2">
    <source>
        <dbReference type="EMBL" id="KAL3269055.1"/>
    </source>
</evidence>
<gene>
    <name evidence="2" type="ORF">HHI36_008138</name>
</gene>
<feature type="region of interest" description="Disordered" evidence="1">
    <location>
        <begin position="107"/>
        <end position="134"/>
    </location>
</feature>
<name>A0ABD2MRN2_9CUCU</name>
<keyword evidence="3" id="KW-1185">Reference proteome</keyword>
<dbReference type="EMBL" id="JABFTP020000021">
    <property type="protein sequence ID" value="KAL3269055.1"/>
    <property type="molecule type" value="Genomic_DNA"/>
</dbReference>
<evidence type="ECO:0000313" key="3">
    <source>
        <dbReference type="Proteomes" id="UP001516400"/>
    </source>
</evidence>
<dbReference type="Proteomes" id="UP001516400">
    <property type="component" value="Unassembled WGS sequence"/>
</dbReference>
<sequence length="206" mass="23246">MKQLLLRNAILPSSSAKCITVDDDPIDSIFDFKGIQESPCSSIFDEELPNSVEPETYSDLNLKINTQTEYLKNNISMDKKQALLNNDESILFEVNLLSQSIGSANASQNISNRAPEPQTSLQSPKKQSTHKYPSDNTKVPFIVIIESKDENIENLNPLNIGKMIYSHKDHTLFNIININRKGLKRVGIEFGKPDQANLFVENNFFE</sequence>
<proteinExistence type="predicted"/>
<evidence type="ECO:0000256" key="1">
    <source>
        <dbReference type="SAM" id="MobiDB-lite"/>
    </source>
</evidence>
<protein>
    <submittedName>
        <fullName evidence="2">Uncharacterized protein</fullName>
    </submittedName>
</protein>
<reference evidence="2 3" key="1">
    <citation type="journal article" date="2021" name="BMC Biol.">
        <title>Horizontally acquired antibacterial genes associated with adaptive radiation of ladybird beetles.</title>
        <authorList>
            <person name="Li H.S."/>
            <person name="Tang X.F."/>
            <person name="Huang Y.H."/>
            <person name="Xu Z.Y."/>
            <person name="Chen M.L."/>
            <person name="Du X.Y."/>
            <person name="Qiu B.Y."/>
            <person name="Chen P.T."/>
            <person name="Zhang W."/>
            <person name="Slipinski A."/>
            <person name="Escalona H.E."/>
            <person name="Waterhouse R.M."/>
            <person name="Zwick A."/>
            <person name="Pang H."/>
        </authorList>
    </citation>
    <scope>NUCLEOTIDE SEQUENCE [LARGE SCALE GENOMIC DNA]</scope>
    <source>
        <strain evidence="2">SYSU2018</strain>
    </source>
</reference>
<comment type="caution">
    <text evidence="2">The sequence shown here is derived from an EMBL/GenBank/DDBJ whole genome shotgun (WGS) entry which is preliminary data.</text>
</comment>
<dbReference type="AlphaFoldDB" id="A0ABD2MRN2"/>
<accession>A0ABD2MRN2</accession>